<dbReference type="InterPro" id="IPR032821">
    <property type="entry name" value="PKS_assoc"/>
</dbReference>
<evidence type="ECO:0000256" key="2">
    <source>
        <dbReference type="ARBA" id="ARBA00022553"/>
    </source>
</evidence>
<keyword evidence="5" id="KW-0511">Multifunctional enzyme</keyword>
<dbReference type="CDD" id="cd00833">
    <property type="entry name" value="PKS"/>
    <property type="match status" value="1"/>
</dbReference>
<dbReference type="InterPro" id="IPR057326">
    <property type="entry name" value="KR_dom"/>
</dbReference>
<dbReference type="SUPFAM" id="SSF47336">
    <property type="entry name" value="ACP-like"/>
    <property type="match status" value="1"/>
</dbReference>
<dbReference type="GO" id="GO:0006633">
    <property type="term" value="P:fatty acid biosynthetic process"/>
    <property type="evidence" value="ECO:0007669"/>
    <property type="project" value="InterPro"/>
</dbReference>
<dbReference type="SMART" id="SM00829">
    <property type="entry name" value="PKS_ER"/>
    <property type="match status" value="1"/>
</dbReference>
<dbReference type="InterPro" id="IPR001227">
    <property type="entry name" value="Ac_transferase_dom_sf"/>
</dbReference>
<dbReference type="InterPro" id="IPR049552">
    <property type="entry name" value="PKS_DH_N"/>
</dbReference>
<dbReference type="CDD" id="cd05195">
    <property type="entry name" value="enoyl_red"/>
    <property type="match status" value="1"/>
</dbReference>
<dbReference type="GO" id="GO:1901336">
    <property type="term" value="P:lactone biosynthetic process"/>
    <property type="evidence" value="ECO:0007669"/>
    <property type="project" value="UniProtKB-ARBA"/>
</dbReference>
<keyword evidence="4" id="KW-0560">Oxidoreductase</keyword>
<dbReference type="eggNOG" id="KOG1202">
    <property type="taxonomic scope" value="Eukaryota"/>
</dbReference>
<dbReference type="Pfam" id="PF08659">
    <property type="entry name" value="KR"/>
    <property type="match status" value="1"/>
</dbReference>
<evidence type="ECO:0000259" key="8">
    <source>
        <dbReference type="PROSITE" id="PS52004"/>
    </source>
</evidence>
<dbReference type="InterPro" id="IPR011032">
    <property type="entry name" value="GroES-like_sf"/>
</dbReference>
<dbReference type="EMBL" id="AQGS01000125">
    <property type="protein sequence ID" value="EPS42294.1"/>
    <property type="molecule type" value="Genomic_DNA"/>
</dbReference>
<dbReference type="GO" id="GO:0030639">
    <property type="term" value="P:polyketide biosynthetic process"/>
    <property type="evidence" value="ECO:0007669"/>
    <property type="project" value="UniProtKB-ARBA"/>
</dbReference>
<dbReference type="SUPFAM" id="SSF55048">
    <property type="entry name" value="Probable ACP-binding domain of malonyl-CoA ACP transacylase"/>
    <property type="match status" value="1"/>
</dbReference>
<organism evidence="10 11">
    <name type="scientific">Dactylellina haptotyla (strain CBS 200.50)</name>
    <name type="common">Nematode-trapping fungus</name>
    <name type="synonym">Monacrosporium haptotylum</name>
    <dbReference type="NCBI Taxonomy" id="1284197"/>
    <lineage>
        <taxon>Eukaryota</taxon>
        <taxon>Fungi</taxon>
        <taxon>Dikarya</taxon>
        <taxon>Ascomycota</taxon>
        <taxon>Pezizomycotina</taxon>
        <taxon>Orbiliomycetes</taxon>
        <taxon>Orbiliales</taxon>
        <taxon>Orbiliaceae</taxon>
        <taxon>Dactylellina</taxon>
    </lineage>
</organism>
<dbReference type="InterPro" id="IPR009081">
    <property type="entry name" value="PP-bd_ACP"/>
</dbReference>
<gene>
    <name evidence="10" type="ORF">H072_3762</name>
</gene>
<keyword evidence="2" id="KW-0597">Phosphoprotein</keyword>
<keyword evidence="11" id="KW-1185">Reference proteome</keyword>
<feature type="active site" description="Proton donor; for dehydratase activity" evidence="6">
    <location>
        <position position="1150"/>
    </location>
</feature>
<dbReference type="Gene3D" id="3.40.50.720">
    <property type="entry name" value="NAD(P)-binding Rossmann-like Domain"/>
    <property type="match status" value="2"/>
</dbReference>
<feature type="region of interest" description="N-terminal hotdog fold" evidence="6">
    <location>
        <begin position="930"/>
        <end position="1065"/>
    </location>
</feature>
<dbReference type="InterPro" id="IPR036291">
    <property type="entry name" value="NAD(P)-bd_dom_sf"/>
</dbReference>
<dbReference type="Gene3D" id="3.90.180.10">
    <property type="entry name" value="Medium-chain alcohol dehydrogenases, catalytic domain"/>
    <property type="match status" value="1"/>
</dbReference>
<proteinExistence type="predicted"/>
<dbReference type="Pfam" id="PF23114">
    <property type="entry name" value="NAD-bd_HRPKS_sdrA"/>
    <property type="match status" value="1"/>
</dbReference>
<dbReference type="SUPFAM" id="SSF52151">
    <property type="entry name" value="FabD/lysophospholipase-like"/>
    <property type="match status" value="1"/>
</dbReference>
<dbReference type="InterPro" id="IPR056501">
    <property type="entry name" value="NAD-bd_HRPKS_sdrA"/>
</dbReference>
<evidence type="ECO:0000259" key="7">
    <source>
        <dbReference type="PROSITE" id="PS50075"/>
    </source>
</evidence>
<dbReference type="Pfam" id="PF00550">
    <property type="entry name" value="PP-binding"/>
    <property type="match status" value="1"/>
</dbReference>
<dbReference type="InterPro" id="IPR006162">
    <property type="entry name" value="Ppantetheine_attach_site"/>
</dbReference>
<dbReference type="Pfam" id="PF00698">
    <property type="entry name" value="Acyl_transf_1"/>
    <property type="match status" value="1"/>
</dbReference>
<dbReference type="InterPro" id="IPR014030">
    <property type="entry name" value="Ketoacyl_synth_N"/>
</dbReference>
<dbReference type="GO" id="GO:0004312">
    <property type="term" value="F:fatty acid synthase activity"/>
    <property type="evidence" value="ECO:0007669"/>
    <property type="project" value="TreeGrafter"/>
</dbReference>
<dbReference type="Pfam" id="PF21089">
    <property type="entry name" value="PKS_DH_N"/>
    <property type="match status" value="1"/>
</dbReference>
<dbReference type="InterPro" id="IPR020807">
    <property type="entry name" value="PKS_DH"/>
</dbReference>
<feature type="region of interest" description="C-terminal hotdog fold" evidence="6">
    <location>
        <begin position="1079"/>
        <end position="1238"/>
    </location>
</feature>
<dbReference type="Pfam" id="PF14765">
    <property type="entry name" value="PS-DH"/>
    <property type="match status" value="1"/>
</dbReference>
<evidence type="ECO:0000256" key="1">
    <source>
        <dbReference type="ARBA" id="ARBA00022450"/>
    </source>
</evidence>
<dbReference type="InterPro" id="IPR020841">
    <property type="entry name" value="PKS_Beta-ketoAc_synthase_dom"/>
</dbReference>
<keyword evidence="1" id="KW-0596">Phosphopantetheine</keyword>
<dbReference type="CDD" id="cd05274">
    <property type="entry name" value="KR_FAS_SDR_x"/>
    <property type="match status" value="1"/>
</dbReference>
<dbReference type="SMART" id="SM00822">
    <property type="entry name" value="PKS_KR"/>
    <property type="match status" value="1"/>
</dbReference>
<dbReference type="PANTHER" id="PTHR43775:SF29">
    <property type="entry name" value="ASPERFURANONE POLYKETIDE SYNTHASE AFOG-RELATED"/>
    <property type="match status" value="1"/>
</dbReference>
<dbReference type="PROSITE" id="PS52004">
    <property type="entry name" value="KS3_2"/>
    <property type="match status" value="1"/>
</dbReference>
<dbReference type="InterPro" id="IPR018201">
    <property type="entry name" value="Ketoacyl_synth_AS"/>
</dbReference>
<dbReference type="SUPFAM" id="SSF53901">
    <property type="entry name" value="Thiolase-like"/>
    <property type="match status" value="1"/>
</dbReference>
<dbReference type="Gene3D" id="1.10.1200.10">
    <property type="entry name" value="ACP-like"/>
    <property type="match status" value="1"/>
</dbReference>
<keyword evidence="3" id="KW-0808">Transferase</keyword>
<dbReference type="InterPro" id="IPR016035">
    <property type="entry name" value="Acyl_Trfase/lysoPLipase"/>
</dbReference>
<dbReference type="OrthoDB" id="329835at2759"/>
<dbReference type="InterPro" id="IPR020806">
    <property type="entry name" value="PKS_PP-bd"/>
</dbReference>
<dbReference type="SMART" id="SM00823">
    <property type="entry name" value="PKS_PP"/>
    <property type="match status" value="1"/>
</dbReference>
<dbReference type="HOGENOM" id="CLU_000022_31_0_1"/>
<dbReference type="SUPFAM" id="SSF51735">
    <property type="entry name" value="NAD(P)-binding Rossmann-fold domains"/>
    <property type="match status" value="2"/>
</dbReference>
<dbReference type="Gene3D" id="3.10.129.110">
    <property type="entry name" value="Polyketide synthase dehydratase"/>
    <property type="match status" value="1"/>
</dbReference>
<dbReference type="SMART" id="SM00825">
    <property type="entry name" value="PKS_KS"/>
    <property type="match status" value="1"/>
</dbReference>
<dbReference type="GO" id="GO:0031177">
    <property type="term" value="F:phosphopantetheine binding"/>
    <property type="evidence" value="ECO:0007669"/>
    <property type="project" value="InterPro"/>
</dbReference>
<dbReference type="InterPro" id="IPR013968">
    <property type="entry name" value="PKS_KR"/>
</dbReference>
<dbReference type="SUPFAM" id="SSF50129">
    <property type="entry name" value="GroES-like"/>
    <property type="match status" value="1"/>
</dbReference>
<dbReference type="InterPro" id="IPR020843">
    <property type="entry name" value="ER"/>
</dbReference>
<feature type="domain" description="Ketosynthase family 3 (KS3)" evidence="8">
    <location>
        <begin position="13"/>
        <end position="432"/>
    </location>
</feature>
<dbReference type="InterPro" id="IPR049900">
    <property type="entry name" value="PKS_mFAS_DH"/>
</dbReference>
<dbReference type="PROSITE" id="PS50075">
    <property type="entry name" value="CARRIER"/>
    <property type="match status" value="1"/>
</dbReference>
<dbReference type="STRING" id="1284197.S8AHF6"/>
<dbReference type="Pfam" id="PF08240">
    <property type="entry name" value="ADH_N"/>
    <property type="match status" value="1"/>
</dbReference>
<feature type="domain" description="PKS/mFAS DH" evidence="9">
    <location>
        <begin position="930"/>
        <end position="1238"/>
    </location>
</feature>
<evidence type="ECO:0000256" key="3">
    <source>
        <dbReference type="ARBA" id="ARBA00022679"/>
    </source>
</evidence>
<feature type="active site" description="Proton acceptor; for dehydratase activity" evidence="6">
    <location>
        <position position="962"/>
    </location>
</feature>
<dbReference type="InterPro" id="IPR050091">
    <property type="entry name" value="PKS_NRPS_Biosynth_Enz"/>
</dbReference>
<dbReference type="InterPro" id="IPR042104">
    <property type="entry name" value="PKS_dehydratase_sf"/>
</dbReference>
<reference evidence="11" key="2">
    <citation type="submission" date="2013-04" db="EMBL/GenBank/DDBJ databases">
        <title>Genomic mechanisms accounting for the adaptation to parasitism in nematode-trapping fungi.</title>
        <authorList>
            <person name="Ahren D.G."/>
        </authorList>
    </citation>
    <scope>NUCLEOTIDE SEQUENCE [LARGE SCALE GENOMIC DNA]</scope>
    <source>
        <strain evidence="11">CBS 200.50</strain>
    </source>
</reference>
<dbReference type="PROSITE" id="PS00606">
    <property type="entry name" value="KS3_1"/>
    <property type="match status" value="1"/>
</dbReference>
<name>S8AHF6_DACHA</name>
<dbReference type="Gene3D" id="3.40.47.10">
    <property type="match status" value="1"/>
</dbReference>
<accession>S8AHF6</accession>
<dbReference type="Gene3D" id="3.40.366.10">
    <property type="entry name" value="Malonyl-Coenzyme A Acyl Carrier Protein, domain 2"/>
    <property type="match status" value="1"/>
</dbReference>
<evidence type="ECO:0000259" key="9">
    <source>
        <dbReference type="PROSITE" id="PS52019"/>
    </source>
</evidence>
<dbReference type="GO" id="GO:0016491">
    <property type="term" value="F:oxidoreductase activity"/>
    <property type="evidence" value="ECO:0007669"/>
    <property type="project" value="UniProtKB-KW"/>
</dbReference>
<dbReference type="Pfam" id="PF02801">
    <property type="entry name" value="Ketoacyl-synt_C"/>
    <property type="match status" value="1"/>
</dbReference>
<dbReference type="InterPro" id="IPR014043">
    <property type="entry name" value="Acyl_transferase_dom"/>
</dbReference>
<sequence length="2198" mass="240309">MAIKSDAPSPAAAEPLAVVGFAFKLPAGIDHSDSFWKMVVNGETGLRPIPENRLNLEAFRNLATLKPKGYFIKDRISAFDAPFFSITAEEAVAMDPQQRLLLETAYHAVENAGITLEELGGSKTSVHVGCLSQDFKLANAKDPEIAAKYAATGGELSILANRLSWFFNLKGPSLSIETACSSSLVAMDLACQLLRNGETDMGIVAGSSLMHAPDFYIYLDNMGFLSPDNRCHSFDSRANGYARAEGLGVIMIKRLSDAIRDGNTIRAVIRSSGSNSDGHTAGITQPCGDSQLALIKETYQKAGLSMEPTRYCEAHGTGTILGDPIESHAIGAAFRSVRTADEPLYIGAVKANIGHLEAASGIAGVIKTILVLENGMIPPIADLQELNPAIDHAYYKLKFPTRATPWPGQGLRRASVNSFGFGGSNAHIVLDDAYHYLAEHGLKASHNTTPLPMGDSGITNEPMTPSDTRFGPYLLTFSAADRDGVKRMGQLYSDYLANCSARNPKTIANTSEILAELSIPKRPFAKPSLAFVFTGQGAQWARMGIELMKFPVFALSIDRSSKYLDSVGCPWNLKDELSKDAINSRIHSPDISQPLCGAVQIALIDLLEHINIKPDLVIGHSSGEVPAAYSKGALSHESAIRLAYYRGLGGAAAAGDPDQNGTMMSVGLGESDIAPLMADLSTKGYNDLHIGCINSPNNVTVSGDTTQMNILKSILDERGIFARMLKVACAYHSPHMAKAARKYIQQAGVLHPRPGKPNSTLMISYLTGEEVSNEKLRELDYWVNNLCGTVNFTKNVGAIDNLASLAKGRKYLDLRHRKGMSITNLLEVGPHSALKGPLRDILKTFQFAQDIQYDCTLIRGLSALNPFLKAVGNLQSSGFKPDIFYLNSLGKLKDSTSLVNLPCYPFSRSREYWVESQRSKNERFRRHKPSELLGTPTPDWHPLFATWRNFLNRSKSEWVEDHNINDSIIYPGAGMVTMAIEAMNQYASGHLHIQPAGFSLRDVDFIAAMRIPDSPAQLETQTHLRVVGDDNTTQNSWFEFSIYSCEDGKWKKNCKGKIRVEADPDSSETSSREPGPLLNPTILPVDQFYNSIRNAGYLFGPSFRSIESLQWSEPQKIQARVKVYEKSSAGSQGSARAMDSTHVIHPVTLDALLQLGIANSFRMSPNSIPTYIPTRLKRMWISAEGLNTPKSTLSATSCLNFHGYRGSEQSVSAFGSDNKLKVELFGYEMTRVSGGDALSAQSLPITELHTCWTPDWKPLASLKPSQQQLNMRSSSPQEGRQSAIEIHVLDKISTLTELSQVLKSDLESKGNLVCQIVDSSKTTSLTSSTADLKIILWDIDESSILSDMSSDEFKMVKDVLNTNTQVLWIQSTGIISSRYPSQHLIDGLSRVIRQEQSMAGFATLSTVVTTLSGRVNAICQVCEILLSNTDGDILHIPQTYRQTSAGNVEFCLLEEAPMATRKVQSANSLSTPVPIPWDIKTPLQLAVGSPGVLDSLHFVEDSSYGSRLLENEVEVEVKAVGLNFKDCLIALGALNENSLGHEISGIVNRIGIDTEGHGLLPGDRVCGFSVDGYRTFFRNKGHSFSKLPETLDFVEAAAIPINFATAWHSLRYVAQIGEGETILIHSAAGGTGQAAIQIAQYLGAKVFATVGTKDKRELLTRQYGIPEDHIFNSRDADFAKQVRHLTGGKGVDVVFNSLSGEMLFSSWESLAPFGRFVEIGKKDIQSQNGLPMGQFEKNCSFNAVDLGHMFLQRPKQVTKIVDEVLGLFESGDLRSVHSIHTFGISKIIDAFRLMQGGKSTGKIVVKTEPMATVQATLALKERLSFESDASYVIAGGFGGLGRDIVRWMAERGAKNLVLLSRSGPRTESAKLLISQLMAMGVNCITPRCDISDRESVDQTLKSLAAVIPPIKGCIQTSMVLRSTLFAEMTHKEWTEAIASKVAGTWNLHELLPINLDFFLLLSSVQGLIGSRTQGNYAAANTYLDALARHRVAQGLKAVSLQLGVMDTDGYLAEHEDEKQLLLGQNTYLPIQRPDFHALLERYCDPKLQLEAGEANLAVGLRLLYVDPDFDPLGTSWGRDPMFQGLRRLTEANDVSKVSTGKDIQLRIRNARSPQEAIDIVMAALMERLASTIAGMDPEDMDPSKGVQAYGVDSLQTMELRSWFLKYFRSDVPTFEILGSPSLTALALVIVERSVLRHK</sequence>
<dbReference type="Proteomes" id="UP000015100">
    <property type="component" value="Unassembled WGS sequence"/>
</dbReference>
<dbReference type="InterPro" id="IPR016036">
    <property type="entry name" value="Malonyl_transacylase_ACP-bd"/>
</dbReference>
<dbReference type="InterPro" id="IPR036736">
    <property type="entry name" value="ACP-like_sf"/>
</dbReference>
<dbReference type="InterPro" id="IPR013154">
    <property type="entry name" value="ADH-like_N"/>
</dbReference>
<dbReference type="GO" id="GO:0004315">
    <property type="term" value="F:3-oxoacyl-[acyl-carrier-protein] synthase activity"/>
    <property type="evidence" value="ECO:0007669"/>
    <property type="project" value="InterPro"/>
</dbReference>
<dbReference type="PROSITE" id="PS52019">
    <property type="entry name" value="PKS_MFAS_DH"/>
    <property type="match status" value="1"/>
</dbReference>
<evidence type="ECO:0000313" key="11">
    <source>
        <dbReference type="Proteomes" id="UP000015100"/>
    </source>
</evidence>
<dbReference type="FunFam" id="3.40.50.720:FF:000209">
    <property type="entry name" value="Polyketide synthase Pks12"/>
    <property type="match status" value="1"/>
</dbReference>
<dbReference type="Pfam" id="PF16197">
    <property type="entry name" value="KAsynt_C_assoc"/>
    <property type="match status" value="1"/>
</dbReference>
<reference evidence="10 11" key="1">
    <citation type="journal article" date="2013" name="PLoS Genet.">
        <title>Genomic mechanisms accounting for the adaptation to parasitism in nematode-trapping fungi.</title>
        <authorList>
            <person name="Meerupati T."/>
            <person name="Andersson K.M."/>
            <person name="Friman E."/>
            <person name="Kumar D."/>
            <person name="Tunlid A."/>
            <person name="Ahren D."/>
        </authorList>
    </citation>
    <scope>NUCLEOTIDE SEQUENCE [LARGE SCALE GENOMIC DNA]</scope>
    <source>
        <strain evidence="10 11">CBS 200.50</strain>
    </source>
</reference>
<dbReference type="PROSITE" id="PS00012">
    <property type="entry name" value="PHOSPHOPANTETHEINE"/>
    <property type="match status" value="1"/>
</dbReference>
<protein>
    <submittedName>
        <fullName evidence="10">Uncharacterized protein</fullName>
    </submittedName>
</protein>
<evidence type="ECO:0000256" key="6">
    <source>
        <dbReference type="PROSITE-ProRule" id="PRU01363"/>
    </source>
</evidence>
<dbReference type="Pfam" id="PF00109">
    <property type="entry name" value="ketoacyl-synt"/>
    <property type="match status" value="1"/>
</dbReference>
<feature type="domain" description="Carrier" evidence="7">
    <location>
        <begin position="2119"/>
        <end position="2193"/>
    </location>
</feature>
<comment type="caution">
    <text evidence="10">The sequence shown here is derived from an EMBL/GenBank/DDBJ whole genome shotgun (WGS) entry which is preliminary data.</text>
</comment>
<dbReference type="InterPro" id="IPR049551">
    <property type="entry name" value="PKS_DH_C"/>
</dbReference>
<evidence type="ECO:0000256" key="4">
    <source>
        <dbReference type="ARBA" id="ARBA00023002"/>
    </source>
</evidence>
<evidence type="ECO:0000313" key="10">
    <source>
        <dbReference type="EMBL" id="EPS42294.1"/>
    </source>
</evidence>
<dbReference type="InterPro" id="IPR014031">
    <property type="entry name" value="Ketoacyl_synth_C"/>
</dbReference>
<dbReference type="SMART" id="SM00827">
    <property type="entry name" value="PKS_AT"/>
    <property type="match status" value="1"/>
</dbReference>
<dbReference type="SMART" id="SM00826">
    <property type="entry name" value="PKS_DH"/>
    <property type="match status" value="1"/>
</dbReference>
<evidence type="ECO:0000256" key="5">
    <source>
        <dbReference type="ARBA" id="ARBA00023268"/>
    </source>
</evidence>
<dbReference type="OMA" id="QWDFTDI"/>
<dbReference type="PANTHER" id="PTHR43775">
    <property type="entry name" value="FATTY ACID SYNTHASE"/>
    <property type="match status" value="1"/>
</dbReference>
<dbReference type="InterPro" id="IPR016039">
    <property type="entry name" value="Thiolase-like"/>
</dbReference>
<dbReference type="Pfam" id="PF13602">
    <property type="entry name" value="ADH_zinc_N_2"/>
    <property type="match status" value="1"/>
</dbReference>